<proteinExistence type="inferred from homology"/>
<reference evidence="8" key="1">
    <citation type="journal article" date="2021" name="PeerJ">
        <title>Extensive microbial diversity within the chicken gut microbiome revealed by metagenomics and culture.</title>
        <authorList>
            <person name="Gilroy R."/>
            <person name="Ravi A."/>
            <person name="Getino M."/>
            <person name="Pursley I."/>
            <person name="Horton D.L."/>
            <person name="Alikhan N.F."/>
            <person name="Baker D."/>
            <person name="Gharbi K."/>
            <person name="Hall N."/>
            <person name="Watson M."/>
            <person name="Adriaenssens E.M."/>
            <person name="Foster-Nyarko E."/>
            <person name="Jarju S."/>
            <person name="Secka A."/>
            <person name="Antonio M."/>
            <person name="Oren A."/>
            <person name="Chaudhuri R.R."/>
            <person name="La Ragione R."/>
            <person name="Hildebrand F."/>
            <person name="Pallen M.J."/>
        </authorList>
    </citation>
    <scope>NUCLEOTIDE SEQUENCE</scope>
    <source>
        <strain evidence="8">8470</strain>
    </source>
</reference>
<dbReference type="SUPFAM" id="SSF48452">
    <property type="entry name" value="TPR-like"/>
    <property type="match status" value="1"/>
</dbReference>
<evidence type="ECO:0000259" key="6">
    <source>
        <dbReference type="Pfam" id="PF07980"/>
    </source>
</evidence>
<dbReference type="InterPro" id="IPR012944">
    <property type="entry name" value="SusD_RagB_dom"/>
</dbReference>
<protein>
    <submittedName>
        <fullName evidence="8">RagB/SusD family nutrient uptake outer membrane protein</fullName>
    </submittedName>
</protein>
<comment type="similarity">
    <text evidence="2">Belongs to the SusD family.</text>
</comment>
<evidence type="ECO:0000256" key="4">
    <source>
        <dbReference type="ARBA" id="ARBA00023136"/>
    </source>
</evidence>
<dbReference type="InterPro" id="IPR011990">
    <property type="entry name" value="TPR-like_helical_dom_sf"/>
</dbReference>
<evidence type="ECO:0000256" key="2">
    <source>
        <dbReference type="ARBA" id="ARBA00006275"/>
    </source>
</evidence>
<dbReference type="Pfam" id="PF07980">
    <property type="entry name" value="SusD_RagB"/>
    <property type="match status" value="1"/>
</dbReference>
<gene>
    <name evidence="8" type="ORF">H9928_05960</name>
</gene>
<dbReference type="Proteomes" id="UP000784286">
    <property type="component" value="Unassembled WGS sequence"/>
</dbReference>
<dbReference type="GO" id="GO:0009279">
    <property type="term" value="C:cell outer membrane"/>
    <property type="evidence" value="ECO:0007669"/>
    <property type="project" value="UniProtKB-SubCell"/>
</dbReference>
<evidence type="ECO:0000259" key="7">
    <source>
        <dbReference type="Pfam" id="PF14322"/>
    </source>
</evidence>
<evidence type="ECO:0000313" key="8">
    <source>
        <dbReference type="EMBL" id="MBU3856087.1"/>
    </source>
</evidence>
<evidence type="ECO:0000256" key="1">
    <source>
        <dbReference type="ARBA" id="ARBA00004442"/>
    </source>
</evidence>
<feature type="domain" description="SusD-like N-terminal" evidence="7">
    <location>
        <begin position="98"/>
        <end position="228"/>
    </location>
</feature>
<accession>A0A948TMM9</accession>
<keyword evidence="3" id="KW-0732">Signal</keyword>
<evidence type="ECO:0000256" key="3">
    <source>
        <dbReference type="ARBA" id="ARBA00022729"/>
    </source>
</evidence>
<dbReference type="Gene3D" id="1.25.40.390">
    <property type="match status" value="2"/>
</dbReference>
<dbReference type="AlphaFoldDB" id="A0A948TMM9"/>
<dbReference type="PROSITE" id="PS51257">
    <property type="entry name" value="PROKAR_LIPOPROTEIN"/>
    <property type="match status" value="1"/>
</dbReference>
<comment type="subcellular location">
    <subcellularLocation>
        <location evidence="1">Cell outer membrane</location>
    </subcellularLocation>
</comment>
<name>A0A948TMM9_9BACT</name>
<dbReference type="EMBL" id="JAHLFJ010000056">
    <property type="protein sequence ID" value="MBU3856087.1"/>
    <property type="molecule type" value="Genomic_DNA"/>
</dbReference>
<evidence type="ECO:0000256" key="5">
    <source>
        <dbReference type="ARBA" id="ARBA00023237"/>
    </source>
</evidence>
<organism evidence="8 9">
    <name type="scientific">Candidatus Phocaeicola excrementipullorum</name>
    <dbReference type="NCBI Taxonomy" id="2838731"/>
    <lineage>
        <taxon>Bacteria</taxon>
        <taxon>Pseudomonadati</taxon>
        <taxon>Bacteroidota</taxon>
        <taxon>Bacteroidia</taxon>
        <taxon>Bacteroidales</taxon>
        <taxon>Bacteroidaceae</taxon>
        <taxon>Phocaeicola</taxon>
    </lineage>
</organism>
<feature type="domain" description="RagB/SusD" evidence="6">
    <location>
        <begin position="270"/>
        <end position="569"/>
    </location>
</feature>
<keyword evidence="4" id="KW-0472">Membrane</keyword>
<dbReference type="InterPro" id="IPR033985">
    <property type="entry name" value="SusD-like_N"/>
</dbReference>
<evidence type="ECO:0000313" key="9">
    <source>
        <dbReference type="Proteomes" id="UP000784286"/>
    </source>
</evidence>
<sequence>MNIKYALSSLGLATALAGCSVDTKLYDGIALESIDERNLVELSEGSYRLLKNDNGLIDNGFQFFALRGDDVCWGGTSTGGTFDFYDYSRNVQSTLTEYGWELGYRMIGNCNQIIDMVEAMGDGRSEEETIIMGENYYLRGLGYFYLVNWFAQPYSNNPTQNPGLPLKLTSDAEDYPDKRSTVEEIYQQVVKDLKAASTYMTLPAGTLPKNHNHATKEAAQALLARVYLYMGDLDNAYLMADSVIQSGRFELLQGEAYYNYPQHVPEDNSETIFAVRRTRLKDDGSYSRQGGLFFRIDNQGWEEVYASNPYLELLELNRDENGFPVDLRSKFVTKRYVEDGTNTDIYGVHGNENGTYNDWTFVYSRRQSASSANFVIKQISVTKQDDGTWKMSDEDAASFQNATIQEEDYNLGSRYYVRGTDGVKYIGRIEPRVYNANTLRQKSTDYLVYAINKFSYQEQYYHLWSPVVSRLAEMYLIRAEYYASKNQVQEALDDVNVLRRRAGVPEWTTTNMQTAEAGQPKDIMKIVEEERMLELAWEGHRSLDIFRKKGTLNRMYPGGHTLTVGDQFWEVPYNSTAVCEFIPQGQFDQYPYDLEQNP</sequence>
<dbReference type="Pfam" id="PF14322">
    <property type="entry name" value="SusD-like_3"/>
    <property type="match status" value="1"/>
</dbReference>
<keyword evidence="5" id="KW-0998">Cell outer membrane</keyword>
<comment type="caution">
    <text evidence="8">The sequence shown here is derived from an EMBL/GenBank/DDBJ whole genome shotgun (WGS) entry which is preliminary data.</text>
</comment>
<reference evidence="8" key="2">
    <citation type="submission" date="2021-04" db="EMBL/GenBank/DDBJ databases">
        <authorList>
            <person name="Gilroy R."/>
        </authorList>
    </citation>
    <scope>NUCLEOTIDE SEQUENCE</scope>
    <source>
        <strain evidence="8">8470</strain>
    </source>
</reference>